<comment type="function">
    <text evidence="2">Catalyzes the dismutation of two molecules of 6,7-dimethyl-8-ribityllumazine, resulting in the formation of riboflavin and 5-amino-6-(D-ribitylamino)uracil.</text>
</comment>
<evidence type="ECO:0000256" key="9">
    <source>
        <dbReference type="NCBIfam" id="TIGR00187"/>
    </source>
</evidence>
<feature type="repeat" description="Lumazine-binding" evidence="10">
    <location>
        <begin position="1"/>
        <end position="95"/>
    </location>
</feature>
<dbReference type="PANTHER" id="PTHR21098:SF12">
    <property type="entry name" value="RIBOFLAVIN SYNTHASE"/>
    <property type="match status" value="1"/>
</dbReference>
<feature type="domain" description="Lumazine-binding" evidence="11">
    <location>
        <begin position="96"/>
        <end position="192"/>
    </location>
</feature>
<dbReference type="PANTHER" id="PTHR21098">
    <property type="entry name" value="RIBOFLAVIN SYNTHASE ALPHA CHAIN"/>
    <property type="match status" value="1"/>
</dbReference>
<evidence type="ECO:0000313" key="12">
    <source>
        <dbReference type="EMBL" id="ANE53666.1"/>
    </source>
</evidence>
<dbReference type="GO" id="GO:0009231">
    <property type="term" value="P:riboflavin biosynthetic process"/>
    <property type="evidence" value="ECO:0007669"/>
    <property type="project" value="UniProtKB-KW"/>
</dbReference>
<dbReference type="GO" id="GO:0004746">
    <property type="term" value="F:riboflavin synthase activity"/>
    <property type="evidence" value="ECO:0007669"/>
    <property type="project" value="UniProtKB-UniRule"/>
</dbReference>
<name>A0A172U2Z5_9BACT</name>
<sequence length="196" mass="22170">MFTGIIEVLGQVKEVEINGTNKTFWIQSPLSSEFKVDQSIAHNGVCLTVEEIRGDSHRVTAVQETLEKTALNQWREGFFVNIERSLLPSSRLDGHFVQGHVDTIGICEKIEDKKGSWEFTFSFSENFAPLVIEKGSISLNGTSLTVYNVGKNTFSVAIIPYTYEHTILQYLKESEQVNLEFDMVGKYIVRNLSLKN</sequence>
<dbReference type="STRING" id="1492898.SY85_22245"/>
<keyword evidence="7" id="KW-0808">Transferase</keyword>
<dbReference type="EMBL" id="CP011390">
    <property type="protein sequence ID" value="ANE53666.1"/>
    <property type="molecule type" value="Genomic_DNA"/>
</dbReference>
<organism evidence="12 13">
    <name type="scientific">Flavisolibacter tropicus</name>
    <dbReference type="NCBI Taxonomy" id="1492898"/>
    <lineage>
        <taxon>Bacteria</taxon>
        <taxon>Pseudomonadati</taxon>
        <taxon>Bacteroidota</taxon>
        <taxon>Chitinophagia</taxon>
        <taxon>Chitinophagales</taxon>
        <taxon>Chitinophagaceae</taxon>
        <taxon>Flavisolibacter</taxon>
    </lineage>
</organism>
<evidence type="ECO:0000256" key="3">
    <source>
        <dbReference type="ARBA" id="ARBA00004887"/>
    </source>
</evidence>
<evidence type="ECO:0000256" key="4">
    <source>
        <dbReference type="ARBA" id="ARBA00012827"/>
    </source>
</evidence>
<dbReference type="AlphaFoldDB" id="A0A172U2Z5"/>
<dbReference type="PROSITE" id="PS51177">
    <property type="entry name" value="LUMAZINE_BIND"/>
    <property type="match status" value="2"/>
</dbReference>
<evidence type="ECO:0000256" key="1">
    <source>
        <dbReference type="ARBA" id="ARBA00000968"/>
    </source>
</evidence>
<accession>A0A172U2Z5</accession>
<comment type="catalytic activity">
    <reaction evidence="1">
        <text>2 6,7-dimethyl-8-(1-D-ribityl)lumazine + H(+) = 5-amino-6-(D-ribitylamino)uracil + riboflavin</text>
        <dbReference type="Rhea" id="RHEA:20772"/>
        <dbReference type="ChEBI" id="CHEBI:15378"/>
        <dbReference type="ChEBI" id="CHEBI:15934"/>
        <dbReference type="ChEBI" id="CHEBI:57986"/>
        <dbReference type="ChEBI" id="CHEBI:58201"/>
        <dbReference type="EC" id="2.5.1.9"/>
    </reaction>
</comment>
<keyword evidence="6" id="KW-0686">Riboflavin biosynthesis</keyword>
<dbReference type="EC" id="2.5.1.9" evidence="4 9"/>
<evidence type="ECO:0000256" key="8">
    <source>
        <dbReference type="ARBA" id="ARBA00022737"/>
    </source>
</evidence>
<evidence type="ECO:0000259" key="11">
    <source>
        <dbReference type="PROSITE" id="PS51177"/>
    </source>
</evidence>
<feature type="domain" description="Lumazine-binding" evidence="11">
    <location>
        <begin position="1"/>
        <end position="95"/>
    </location>
</feature>
<gene>
    <name evidence="12" type="ORF">SY85_22245</name>
</gene>
<dbReference type="NCBIfam" id="NF006767">
    <property type="entry name" value="PRK09289.1"/>
    <property type="match status" value="1"/>
</dbReference>
<dbReference type="NCBIfam" id="TIGR00187">
    <property type="entry name" value="ribE"/>
    <property type="match status" value="1"/>
</dbReference>
<evidence type="ECO:0000256" key="2">
    <source>
        <dbReference type="ARBA" id="ARBA00002803"/>
    </source>
</evidence>
<evidence type="ECO:0000256" key="10">
    <source>
        <dbReference type="PROSITE-ProRule" id="PRU00524"/>
    </source>
</evidence>
<evidence type="ECO:0000313" key="13">
    <source>
        <dbReference type="Proteomes" id="UP000077177"/>
    </source>
</evidence>
<comment type="pathway">
    <text evidence="3">Cofactor biosynthesis; riboflavin biosynthesis; riboflavin from 2-hydroxy-3-oxobutyl phosphate and 5-amino-6-(D-ribitylamino)uracil: step 2/2.</text>
</comment>
<evidence type="ECO:0000256" key="6">
    <source>
        <dbReference type="ARBA" id="ARBA00022619"/>
    </source>
</evidence>
<reference evidence="12 13" key="2">
    <citation type="journal article" date="2016" name="Int. J. Syst. Evol. Microbiol.">
        <title>Flavisolibacter tropicus sp. nov., isolated from tropical soil.</title>
        <authorList>
            <person name="Lee J.J."/>
            <person name="Kang M.S."/>
            <person name="Kim G.S."/>
            <person name="Lee C.S."/>
            <person name="Lim S."/>
            <person name="Lee J."/>
            <person name="Roh S.H."/>
            <person name="Kang H."/>
            <person name="Ha J.M."/>
            <person name="Bae S."/>
            <person name="Jung H.Y."/>
            <person name="Kim M.K."/>
        </authorList>
    </citation>
    <scope>NUCLEOTIDE SEQUENCE [LARGE SCALE GENOMIC DNA]</scope>
    <source>
        <strain evidence="12 13">LCS9</strain>
    </source>
</reference>
<dbReference type="InterPro" id="IPR017938">
    <property type="entry name" value="Riboflavin_synthase-like_b-brl"/>
</dbReference>
<protein>
    <recommendedName>
        <fullName evidence="5 9">Riboflavin synthase</fullName>
        <ecNumber evidence="4 9">2.5.1.9</ecNumber>
    </recommendedName>
</protein>
<dbReference type="SUPFAM" id="SSF63380">
    <property type="entry name" value="Riboflavin synthase domain-like"/>
    <property type="match status" value="2"/>
</dbReference>
<dbReference type="InterPro" id="IPR001783">
    <property type="entry name" value="Lumazine-bd"/>
</dbReference>
<evidence type="ECO:0000256" key="7">
    <source>
        <dbReference type="ARBA" id="ARBA00022679"/>
    </source>
</evidence>
<dbReference type="Pfam" id="PF00677">
    <property type="entry name" value="Lum_binding"/>
    <property type="match status" value="2"/>
</dbReference>
<dbReference type="CDD" id="cd00402">
    <property type="entry name" value="Riboflavin_synthase_like"/>
    <property type="match status" value="1"/>
</dbReference>
<feature type="repeat" description="Lumazine-binding" evidence="10">
    <location>
        <begin position="96"/>
        <end position="192"/>
    </location>
</feature>
<dbReference type="PIRSF" id="PIRSF000498">
    <property type="entry name" value="Riboflavin_syn_A"/>
    <property type="match status" value="1"/>
</dbReference>
<dbReference type="InterPro" id="IPR023366">
    <property type="entry name" value="ATP_synth_asu-like_sf"/>
</dbReference>
<dbReference type="Proteomes" id="UP000077177">
    <property type="component" value="Chromosome"/>
</dbReference>
<dbReference type="PATRIC" id="fig|1492898.3.peg.4830"/>
<proteinExistence type="predicted"/>
<keyword evidence="8" id="KW-0677">Repeat</keyword>
<dbReference type="KEGG" id="fla:SY85_22245"/>
<evidence type="ECO:0000256" key="5">
    <source>
        <dbReference type="ARBA" id="ARBA00013950"/>
    </source>
</evidence>
<dbReference type="InterPro" id="IPR026017">
    <property type="entry name" value="Lumazine-bd_dom"/>
</dbReference>
<dbReference type="Gene3D" id="2.40.30.20">
    <property type="match status" value="2"/>
</dbReference>
<reference evidence="13" key="1">
    <citation type="submission" date="2015-01" db="EMBL/GenBank/DDBJ databases">
        <title>Flavisolibacter sp./LCS9/ whole genome sequencing.</title>
        <authorList>
            <person name="Kim M.K."/>
            <person name="Srinivasan S."/>
            <person name="Lee J.-J."/>
        </authorList>
    </citation>
    <scope>NUCLEOTIDE SEQUENCE [LARGE SCALE GENOMIC DNA]</scope>
    <source>
        <strain evidence="13">LCS9</strain>
    </source>
</reference>
<keyword evidence="13" id="KW-1185">Reference proteome</keyword>
<dbReference type="FunFam" id="2.40.30.20:FF:000004">
    <property type="entry name" value="Riboflavin synthase, alpha subunit"/>
    <property type="match status" value="1"/>
</dbReference>
<dbReference type="OrthoDB" id="9788537at2"/>